<proteinExistence type="inferred from homology"/>
<evidence type="ECO:0000313" key="13">
    <source>
        <dbReference type="EMBL" id="MBA2880864.1"/>
    </source>
</evidence>
<dbReference type="NCBIfam" id="NF009114">
    <property type="entry name" value="PRK12464.1"/>
    <property type="match status" value="1"/>
</dbReference>
<dbReference type="Gene3D" id="1.10.1740.10">
    <property type="match status" value="1"/>
</dbReference>
<evidence type="ECO:0000256" key="2">
    <source>
        <dbReference type="ARBA" id="ARBA00006825"/>
    </source>
</evidence>
<keyword evidence="5 9" id="KW-0560">Oxidoreductase</keyword>
<evidence type="ECO:0000256" key="8">
    <source>
        <dbReference type="ARBA" id="ARBA00048543"/>
    </source>
</evidence>
<feature type="binding site" evidence="9">
    <location>
        <position position="15"/>
    </location>
    <ligand>
        <name>NADPH</name>
        <dbReference type="ChEBI" id="CHEBI:57783"/>
    </ligand>
</feature>
<evidence type="ECO:0000256" key="1">
    <source>
        <dbReference type="ARBA" id="ARBA00005094"/>
    </source>
</evidence>
<dbReference type="InterPro" id="IPR026877">
    <property type="entry name" value="DXPR_C"/>
</dbReference>
<dbReference type="GO" id="GO:0051484">
    <property type="term" value="P:isopentenyl diphosphate biosynthetic process, methylerythritol 4-phosphate pathway involved in terpenoid biosynthetic process"/>
    <property type="evidence" value="ECO:0007669"/>
    <property type="project" value="UniProtKB-ARBA"/>
</dbReference>
<keyword evidence="14" id="KW-1185">Reference proteome</keyword>
<dbReference type="PIRSF" id="PIRSF006205">
    <property type="entry name" value="Dxp_reductismrs"/>
    <property type="match status" value="1"/>
</dbReference>
<feature type="binding site" evidence="9">
    <location>
        <position position="222"/>
    </location>
    <ligand>
        <name>1-deoxy-D-xylulose 5-phosphate</name>
        <dbReference type="ChEBI" id="CHEBI:57792"/>
    </ligand>
</feature>
<dbReference type="SUPFAM" id="SSF51735">
    <property type="entry name" value="NAD(P)-binding Rossmann-fold domains"/>
    <property type="match status" value="1"/>
</dbReference>
<evidence type="ECO:0000256" key="3">
    <source>
        <dbReference type="ARBA" id="ARBA00022723"/>
    </source>
</evidence>
<dbReference type="GO" id="GO:0030145">
    <property type="term" value="F:manganese ion binding"/>
    <property type="evidence" value="ECO:0007669"/>
    <property type="project" value="TreeGrafter"/>
</dbReference>
<keyword evidence="3 9" id="KW-0479">Metal-binding</keyword>
<keyword evidence="9" id="KW-0460">Magnesium</keyword>
<evidence type="ECO:0000259" key="10">
    <source>
        <dbReference type="Pfam" id="PF02670"/>
    </source>
</evidence>
<evidence type="ECO:0000313" key="14">
    <source>
        <dbReference type="Proteomes" id="UP000525298"/>
    </source>
</evidence>
<evidence type="ECO:0000256" key="6">
    <source>
        <dbReference type="ARBA" id="ARBA00023211"/>
    </source>
</evidence>
<keyword evidence="6 9" id="KW-0464">Manganese</keyword>
<dbReference type="EC" id="1.1.1.267" evidence="9"/>
<organism evidence="13 14">
    <name type="scientific">Desulfosalsimonas propionicica</name>
    <dbReference type="NCBI Taxonomy" id="332175"/>
    <lineage>
        <taxon>Bacteria</taxon>
        <taxon>Pseudomonadati</taxon>
        <taxon>Thermodesulfobacteriota</taxon>
        <taxon>Desulfobacteria</taxon>
        <taxon>Desulfobacterales</taxon>
        <taxon>Desulfosalsimonadaceae</taxon>
        <taxon>Desulfosalsimonas</taxon>
    </lineage>
</organism>
<dbReference type="InterPro" id="IPR036291">
    <property type="entry name" value="NAD(P)-bd_dom_sf"/>
</dbReference>
<comment type="caution">
    <text evidence="9">Lacks conserved residue(s) required for the propagation of feature annotation.</text>
</comment>
<feature type="binding site" evidence="9">
    <location>
        <position position="126"/>
    </location>
    <ligand>
        <name>1-deoxy-D-xylulose 5-phosphate</name>
        <dbReference type="ChEBI" id="CHEBI:57792"/>
    </ligand>
</feature>
<evidence type="ECO:0000256" key="5">
    <source>
        <dbReference type="ARBA" id="ARBA00023002"/>
    </source>
</evidence>
<evidence type="ECO:0000256" key="4">
    <source>
        <dbReference type="ARBA" id="ARBA00022857"/>
    </source>
</evidence>
<reference evidence="13 14" key="1">
    <citation type="submission" date="2020-07" db="EMBL/GenBank/DDBJ databases">
        <title>Genomic Encyclopedia of Type Strains, Phase IV (KMG-IV): sequencing the most valuable type-strain genomes for metagenomic binning, comparative biology and taxonomic classification.</title>
        <authorList>
            <person name="Goeker M."/>
        </authorList>
    </citation>
    <scope>NUCLEOTIDE SEQUENCE [LARGE SCALE GENOMIC DNA]</scope>
    <source>
        <strain evidence="13 14">DSM 17721</strain>
    </source>
</reference>
<dbReference type="SUPFAM" id="SSF55347">
    <property type="entry name" value="Glyceraldehyde-3-phosphate dehydrogenase-like, C-terminal domain"/>
    <property type="match status" value="1"/>
</dbReference>
<dbReference type="GO" id="GO:0016853">
    <property type="term" value="F:isomerase activity"/>
    <property type="evidence" value="ECO:0007669"/>
    <property type="project" value="UniProtKB-KW"/>
</dbReference>
<dbReference type="Gene3D" id="3.40.50.720">
    <property type="entry name" value="NAD(P)-binding Rossmann-like Domain"/>
    <property type="match status" value="1"/>
</dbReference>
<comment type="function">
    <text evidence="9">Catalyzes the NADPH-dependent rearrangement and reduction of 1-deoxy-D-xylulose-5-phosphate (DXP) to 2-C-methyl-D-erythritol 4-phosphate (MEP).</text>
</comment>
<feature type="domain" description="DXP reductoisomerase C-terminal" evidence="12">
    <location>
        <begin position="262"/>
        <end position="378"/>
    </location>
</feature>
<evidence type="ECO:0000256" key="9">
    <source>
        <dbReference type="HAMAP-Rule" id="MF_00183"/>
    </source>
</evidence>
<name>A0A7W0HK32_9BACT</name>
<feature type="domain" description="1-deoxy-D-xylulose 5-phosphate reductoisomerase N-terminal" evidence="10">
    <location>
        <begin position="6"/>
        <end position="133"/>
    </location>
</feature>
<feature type="binding site" evidence="9">
    <location>
        <position position="40"/>
    </location>
    <ligand>
        <name>NADPH</name>
        <dbReference type="ChEBI" id="CHEBI:57783"/>
    </ligand>
</feature>
<dbReference type="InterPro" id="IPR036169">
    <property type="entry name" value="DXPR_C_sf"/>
</dbReference>
<dbReference type="HAMAP" id="MF_00183">
    <property type="entry name" value="DXP_reductoisom"/>
    <property type="match status" value="1"/>
</dbReference>
<comment type="similarity">
    <text evidence="2 9">Belongs to the DXR family.</text>
</comment>
<evidence type="ECO:0000259" key="11">
    <source>
        <dbReference type="Pfam" id="PF08436"/>
    </source>
</evidence>
<dbReference type="GO" id="GO:0030604">
    <property type="term" value="F:1-deoxy-D-xylulose-5-phosphate reductoisomerase activity"/>
    <property type="evidence" value="ECO:0007669"/>
    <property type="project" value="UniProtKB-UniRule"/>
</dbReference>
<comment type="pathway">
    <text evidence="1 9">Isoprenoid biosynthesis; isopentenyl diphosphate biosynthesis via DXP pathway; isopentenyl diphosphate from 1-deoxy-D-xylulose 5-phosphate: step 1/6.</text>
</comment>
<dbReference type="SUPFAM" id="SSF69055">
    <property type="entry name" value="1-deoxy-D-xylulose-5-phosphate reductoisomerase, C-terminal domain"/>
    <property type="match status" value="1"/>
</dbReference>
<feature type="binding site" evidence="9">
    <location>
        <position position="14"/>
    </location>
    <ligand>
        <name>NADPH</name>
        <dbReference type="ChEBI" id="CHEBI:57783"/>
    </ligand>
</feature>
<feature type="binding site" evidence="9">
    <location>
        <position position="153"/>
    </location>
    <ligand>
        <name>Mn(2+)</name>
        <dbReference type="ChEBI" id="CHEBI:29035"/>
    </ligand>
</feature>
<feature type="binding site" evidence="9">
    <location>
        <position position="13"/>
    </location>
    <ligand>
        <name>NADPH</name>
        <dbReference type="ChEBI" id="CHEBI:57783"/>
    </ligand>
</feature>
<sequence length="386" mass="41183">MTSRNLAILGSTGSIGRNTLAVARRFPERFSIRALTARNNIDLLAAQIQDFCPDIAVVYDPSDAEDLKKKLGRKVSTKILHGEQGYLDAATHEGVDMVVSAMVGAAGLLPTLAAIEAKKDIALANKETLVMAGDLVMDKARTSGVRVLPVDSEHSAIFQCICGNRRKDVEKILLTASGGPFCNSPASEFARIKPGDALAHPTWQMGSKITIDSATLMNKGLEVIEAMHLFSLCVEQVEVVIHPQSIIHSMVGYCDGTVMAQMGLPDMQGAIAYALSYPQRLSLGLSSPDFPGIGKLTFQAPDLEKFVCLALALEAGKIGGTMPAVLNAANEVAVAAFLEDRIGFDRIAGLIGSVMQQYEPLPDPDLDNILAADAWGRNAARAQLPE</sequence>
<dbReference type="EMBL" id="JACDUS010000002">
    <property type="protein sequence ID" value="MBA2880864.1"/>
    <property type="molecule type" value="Genomic_DNA"/>
</dbReference>
<dbReference type="AlphaFoldDB" id="A0A7W0HK32"/>
<feature type="binding site" evidence="9">
    <location>
        <position position="222"/>
    </location>
    <ligand>
        <name>Mn(2+)</name>
        <dbReference type="ChEBI" id="CHEBI:29035"/>
    </ligand>
</feature>
<evidence type="ECO:0000256" key="7">
    <source>
        <dbReference type="ARBA" id="ARBA00023229"/>
    </source>
</evidence>
<feature type="binding site" evidence="9">
    <location>
        <position position="127"/>
    </location>
    <ligand>
        <name>NADPH</name>
        <dbReference type="ChEBI" id="CHEBI:57783"/>
    </ligand>
</feature>
<accession>A0A7W0HK32</accession>
<feature type="binding site" evidence="9">
    <location>
        <position position="177"/>
    </location>
    <ligand>
        <name>1-deoxy-D-xylulose 5-phosphate</name>
        <dbReference type="ChEBI" id="CHEBI:57792"/>
    </ligand>
</feature>
<feature type="binding site" evidence="9">
    <location>
        <position position="213"/>
    </location>
    <ligand>
        <name>1-deoxy-D-xylulose 5-phosphate</name>
        <dbReference type="ChEBI" id="CHEBI:57792"/>
    </ligand>
</feature>
<feature type="binding site" evidence="9">
    <location>
        <position position="151"/>
    </location>
    <ligand>
        <name>Mn(2+)</name>
        <dbReference type="ChEBI" id="CHEBI:29035"/>
    </ligand>
</feature>
<feature type="binding site" evidence="9">
    <location>
        <position position="152"/>
    </location>
    <ligand>
        <name>1-deoxy-D-xylulose 5-phosphate</name>
        <dbReference type="ChEBI" id="CHEBI:57792"/>
    </ligand>
</feature>
<feature type="binding site" evidence="9">
    <location>
        <position position="153"/>
    </location>
    <ligand>
        <name>1-deoxy-D-xylulose 5-phosphate</name>
        <dbReference type="ChEBI" id="CHEBI:57792"/>
    </ligand>
</feature>
<keyword evidence="7 9" id="KW-0414">Isoprene biosynthesis</keyword>
<keyword evidence="13" id="KW-0413">Isomerase</keyword>
<feature type="binding site" evidence="9">
    <location>
        <position position="206"/>
    </location>
    <ligand>
        <name>NADPH</name>
        <dbReference type="ChEBI" id="CHEBI:57783"/>
    </ligand>
</feature>
<feature type="binding site" evidence="9">
    <location>
        <position position="218"/>
    </location>
    <ligand>
        <name>1-deoxy-D-xylulose 5-phosphate</name>
        <dbReference type="ChEBI" id="CHEBI:57792"/>
    </ligand>
</feature>
<dbReference type="UniPathway" id="UPA00056">
    <property type="reaction ID" value="UER00092"/>
</dbReference>
<dbReference type="PANTHER" id="PTHR30525:SF0">
    <property type="entry name" value="1-DEOXY-D-XYLULOSE 5-PHOSPHATE REDUCTOISOMERASE, CHLOROPLASTIC"/>
    <property type="match status" value="1"/>
</dbReference>
<dbReference type="Proteomes" id="UP000525298">
    <property type="component" value="Unassembled WGS sequence"/>
</dbReference>
<dbReference type="NCBIfam" id="TIGR00243">
    <property type="entry name" value="Dxr"/>
    <property type="match status" value="1"/>
</dbReference>
<dbReference type="Pfam" id="PF08436">
    <property type="entry name" value="DXP_redisom_C"/>
    <property type="match status" value="1"/>
</dbReference>
<dbReference type="RefSeq" id="WP_181550516.1">
    <property type="nucleotide sequence ID" value="NZ_JACDUS010000002.1"/>
</dbReference>
<protein>
    <recommendedName>
        <fullName evidence="9">1-deoxy-D-xylulose 5-phosphate reductoisomerase</fullName>
        <shortName evidence="9">DXP reductoisomerase</shortName>
        <ecNumber evidence="9">1.1.1.267</ecNumber>
    </recommendedName>
    <alternativeName>
        <fullName evidence="9">1-deoxyxylulose-5-phosphate reductoisomerase</fullName>
    </alternativeName>
    <alternativeName>
        <fullName evidence="9">2-C-methyl-D-erythritol 4-phosphate synthase</fullName>
    </alternativeName>
</protein>
<keyword evidence="4 9" id="KW-0521">NADP</keyword>
<dbReference type="Pfam" id="PF13288">
    <property type="entry name" value="DXPR_C"/>
    <property type="match status" value="1"/>
</dbReference>
<dbReference type="GO" id="GO:0070402">
    <property type="term" value="F:NADPH binding"/>
    <property type="evidence" value="ECO:0007669"/>
    <property type="project" value="InterPro"/>
</dbReference>
<feature type="domain" description="1-deoxy-D-xylulose 5-phosphate reductoisomerase C-terminal" evidence="11">
    <location>
        <begin position="147"/>
        <end position="230"/>
    </location>
</feature>
<comment type="cofactor">
    <cofactor evidence="9">
        <name>Mg(2+)</name>
        <dbReference type="ChEBI" id="CHEBI:18420"/>
    </cofactor>
    <cofactor evidence="9">
        <name>Mn(2+)</name>
        <dbReference type="ChEBI" id="CHEBI:29035"/>
    </cofactor>
</comment>
<dbReference type="InterPro" id="IPR013512">
    <property type="entry name" value="DXP_reductoisomerase_N"/>
</dbReference>
<gene>
    <name evidence="9" type="primary">dxr</name>
    <name evidence="13" type="ORF">HNR65_001182</name>
</gene>
<feature type="binding site" evidence="9">
    <location>
        <position position="125"/>
    </location>
    <ligand>
        <name>NADPH</name>
        <dbReference type="ChEBI" id="CHEBI:57783"/>
    </ligand>
</feature>
<comment type="caution">
    <text evidence="13">The sequence shown here is derived from an EMBL/GenBank/DDBJ whole genome shotgun (WGS) entry which is preliminary data.</text>
</comment>
<feature type="binding site" evidence="9">
    <location>
        <position position="200"/>
    </location>
    <ligand>
        <name>1-deoxy-D-xylulose 5-phosphate</name>
        <dbReference type="ChEBI" id="CHEBI:57792"/>
    </ligand>
</feature>
<evidence type="ECO:0000259" key="12">
    <source>
        <dbReference type="Pfam" id="PF13288"/>
    </source>
</evidence>
<dbReference type="FunFam" id="3.40.50.720:FF:000045">
    <property type="entry name" value="1-deoxy-D-xylulose 5-phosphate reductoisomerase"/>
    <property type="match status" value="1"/>
</dbReference>
<feature type="binding site" evidence="9">
    <location>
        <position position="12"/>
    </location>
    <ligand>
        <name>NADPH</name>
        <dbReference type="ChEBI" id="CHEBI:57783"/>
    </ligand>
</feature>
<comment type="catalytic activity">
    <reaction evidence="8">
        <text>2-C-methyl-D-erythritol 4-phosphate + NADP(+) = 1-deoxy-D-xylulose 5-phosphate + NADPH + H(+)</text>
        <dbReference type="Rhea" id="RHEA:13717"/>
        <dbReference type="ChEBI" id="CHEBI:15378"/>
        <dbReference type="ChEBI" id="CHEBI:57783"/>
        <dbReference type="ChEBI" id="CHEBI:57792"/>
        <dbReference type="ChEBI" id="CHEBI:58262"/>
        <dbReference type="ChEBI" id="CHEBI:58349"/>
        <dbReference type="EC" id="1.1.1.267"/>
    </reaction>
    <physiologicalReaction direction="right-to-left" evidence="8">
        <dbReference type="Rhea" id="RHEA:13719"/>
    </physiologicalReaction>
</comment>
<dbReference type="Pfam" id="PF02670">
    <property type="entry name" value="DXP_reductoisom"/>
    <property type="match status" value="1"/>
</dbReference>
<feature type="binding site" evidence="9">
    <location>
        <position position="219"/>
    </location>
    <ligand>
        <name>1-deoxy-D-xylulose 5-phosphate</name>
        <dbReference type="ChEBI" id="CHEBI:57792"/>
    </ligand>
</feature>
<dbReference type="InterPro" id="IPR003821">
    <property type="entry name" value="DXP_reductoisomerase"/>
</dbReference>
<dbReference type="InterPro" id="IPR013644">
    <property type="entry name" value="DXP_reductoisomerase_C"/>
</dbReference>
<dbReference type="PANTHER" id="PTHR30525">
    <property type="entry name" value="1-DEOXY-D-XYLULOSE 5-PHOSPHATE REDUCTOISOMERASE"/>
    <property type="match status" value="1"/>
</dbReference>